<name>A0AAV2F9B8_9ROSI</name>
<accession>A0AAV2F9B8</accession>
<sequence>MARERQRELKSSTEMTSAVVGVDLNNDRVEDDLAMVNPHNYPPKRLGIWSVRSWPPNCGKRGSVRASMVAIAGAQLSEEEEELVQLQRRR</sequence>
<proteinExistence type="predicted"/>
<reference evidence="1 2" key="1">
    <citation type="submission" date="2024-04" db="EMBL/GenBank/DDBJ databases">
        <authorList>
            <person name="Fracassetti M."/>
        </authorList>
    </citation>
    <scope>NUCLEOTIDE SEQUENCE [LARGE SCALE GENOMIC DNA]</scope>
</reference>
<gene>
    <name evidence="1" type="ORF">LTRI10_LOCUS35092</name>
</gene>
<dbReference type="EMBL" id="OZ034819">
    <property type="protein sequence ID" value="CAL1394599.1"/>
    <property type="molecule type" value="Genomic_DNA"/>
</dbReference>
<evidence type="ECO:0000313" key="1">
    <source>
        <dbReference type="EMBL" id="CAL1394599.1"/>
    </source>
</evidence>
<keyword evidence="2" id="KW-1185">Reference proteome</keyword>
<organism evidence="1 2">
    <name type="scientific">Linum trigynum</name>
    <dbReference type="NCBI Taxonomy" id="586398"/>
    <lineage>
        <taxon>Eukaryota</taxon>
        <taxon>Viridiplantae</taxon>
        <taxon>Streptophyta</taxon>
        <taxon>Embryophyta</taxon>
        <taxon>Tracheophyta</taxon>
        <taxon>Spermatophyta</taxon>
        <taxon>Magnoliopsida</taxon>
        <taxon>eudicotyledons</taxon>
        <taxon>Gunneridae</taxon>
        <taxon>Pentapetalae</taxon>
        <taxon>rosids</taxon>
        <taxon>fabids</taxon>
        <taxon>Malpighiales</taxon>
        <taxon>Linaceae</taxon>
        <taxon>Linum</taxon>
    </lineage>
</organism>
<evidence type="ECO:0000313" key="2">
    <source>
        <dbReference type="Proteomes" id="UP001497516"/>
    </source>
</evidence>
<dbReference type="AlphaFoldDB" id="A0AAV2F9B8"/>
<dbReference type="Proteomes" id="UP001497516">
    <property type="component" value="Chromosome 6"/>
</dbReference>
<protein>
    <submittedName>
        <fullName evidence="1">Uncharacterized protein</fullName>
    </submittedName>
</protein>